<sequence>MLQEKLESKLDLHTLRQDNQDEGAIDMQGVRNGDKVSQIRLSMSCESPPIELPTKLYILVTSGYVLQYAGEGPSDRLPEKILQLGKDSAAFASDLIPGRHWVLQISQAANEDGTATANHSRSLLARLRFGNQTVRRAVTSFLLVMEGPEEMESWLTVVRQQIELLGGMKCNSEPGSRPPTSDSKGPKLQEKPSHRYLVHRDPNRMDKDKPLVPLPVDSSTAVAGPDWNGNTARFSAIVSDETSLSSRHASVRQSTDAPSVSTTTVSNEQLAQTDEGLSNLCQPPTSILPSL</sequence>
<dbReference type="Proteomes" id="UP001172680">
    <property type="component" value="Unassembled WGS sequence"/>
</dbReference>
<proteinExistence type="predicted"/>
<accession>A0ACC2YP38</accession>
<evidence type="ECO:0000313" key="2">
    <source>
        <dbReference type="Proteomes" id="UP001172680"/>
    </source>
</evidence>
<reference evidence="1" key="1">
    <citation type="submission" date="2022-10" db="EMBL/GenBank/DDBJ databases">
        <title>Culturing micro-colonial fungi from biological soil crusts in the Mojave desert and describing Neophaeococcomyces mojavensis, and introducing the new genera and species Taxawa tesnikishii.</title>
        <authorList>
            <person name="Kurbessoian T."/>
            <person name="Stajich J.E."/>
        </authorList>
    </citation>
    <scope>NUCLEOTIDE SEQUENCE</scope>
    <source>
        <strain evidence="1">JES_115</strain>
    </source>
</reference>
<name>A0ACC2YP38_9PEZI</name>
<evidence type="ECO:0000313" key="1">
    <source>
        <dbReference type="EMBL" id="KAJ9636795.1"/>
    </source>
</evidence>
<organism evidence="1 2">
    <name type="scientific">Coniosporium tulheliwenetii</name>
    <dbReference type="NCBI Taxonomy" id="3383036"/>
    <lineage>
        <taxon>Eukaryota</taxon>
        <taxon>Fungi</taxon>
        <taxon>Dikarya</taxon>
        <taxon>Ascomycota</taxon>
        <taxon>Pezizomycotina</taxon>
        <taxon>Dothideomycetes</taxon>
        <taxon>Dothideomycetes incertae sedis</taxon>
        <taxon>Coniosporium</taxon>
    </lineage>
</organism>
<gene>
    <name evidence="1" type="ORF">H2199_007789</name>
</gene>
<keyword evidence="2" id="KW-1185">Reference proteome</keyword>
<protein>
    <submittedName>
        <fullName evidence="1">Uncharacterized protein</fullName>
    </submittedName>
</protein>
<comment type="caution">
    <text evidence="1">The sequence shown here is derived from an EMBL/GenBank/DDBJ whole genome shotgun (WGS) entry which is preliminary data.</text>
</comment>
<dbReference type="EMBL" id="JAPDRP010000024">
    <property type="protein sequence ID" value="KAJ9636795.1"/>
    <property type="molecule type" value="Genomic_DNA"/>
</dbReference>